<dbReference type="PANTHER" id="PTHR31321:SF57">
    <property type="entry name" value="PECTINESTERASE 53-RELATED"/>
    <property type="match status" value="1"/>
</dbReference>
<comment type="similarity">
    <text evidence="1">Belongs to the pectinesterase family.</text>
</comment>
<evidence type="ECO:0000313" key="8">
    <source>
        <dbReference type="Proteomes" id="UP000198510"/>
    </source>
</evidence>
<dbReference type="InterPro" id="IPR012334">
    <property type="entry name" value="Pectin_lyas_fold"/>
</dbReference>
<dbReference type="PANTHER" id="PTHR31321">
    <property type="entry name" value="ACYL-COA THIOESTER HYDROLASE YBHC-RELATED"/>
    <property type="match status" value="1"/>
</dbReference>
<feature type="active site" evidence="4">
    <location>
        <position position="187"/>
    </location>
</feature>
<feature type="chain" id="PRO_5011329864" description="Pectinesterase" evidence="5">
    <location>
        <begin position="26"/>
        <end position="327"/>
    </location>
</feature>
<dbReference type="OrthoDB" id="9804686at2"/>
<comment type="pathway">
    <text evidence="5">Glycan metabolism; pectin degradation; 2-dehydro-3-deoxy-D-gluconate from pectin: step 1/5.</text>
</comment>
<dbReference type="STRING" id="1075417.SAMN05421823_109174"/>
<organism evidence="7 8">
    <name type="scientific">Catalinimonas alkaloidigena</name>
    <dbReference type="NCBI Taxonomy" id="1075417"/>
    <lineage>
        <taxon>Bacteria</taxon>
        <taxon>Pseudomonadati</taxon>
        <taxon>Bacteroidota</taxon>
        <taxon>Cytophagia</taxon>
        <taxon>Cytophagales</taxon>
        <taxon>Catalimonadaceae</taxon>
        <taxon>Catalinimonas</taxon>
    </lineage>
</organism>
<dbReference type="PROSITE" id="PS51257">
    <property type="entry name" value="PROKAR_LIPOPROTEIN"/>
    <property type="match status" value="1"/>
</dbReference>
<feature type="domain" description="Pectinesterase catalytic" evidence="6">
    <location>
        <begin position="34"/>
        <end position="319"/>
    </location>
</feature>
<dbReference type="Proteomes" id="UP000198510">
    <property type="component" value="Unassembled WGS sequence"/>
</dbReference>
<reference evidence="7 8" key="1">
    <citation type="submission" date="2016-10" db="EMBL/GenBank/DDBJ databases">
        <authorList>
            <person name="de Groot N.N."/>
        </authorList>
    </citation>
    <scope>NUCLEOTIDE SEQUENCE [LARGE SCALE GENOMIC DNA]</scope>
    <source>
        <strain evidence="7 8">DSM 25186</strain>
    </source>
</reference>
<dbReference type="InterPro" id="IPR033131">
    <property type="entry name" value="Pectinesterase_Asp_AS"/>
</dbReference>
<accession>A0A1G9PEW8</accession>
<dbReference type="GO" id="GO:0045490">
    <property type="term" value="P:pectin catabolic process"/>
    <property type="evidence" value="ECO:0007669"/>
    <property type="project" value="UniProtKB-UniRule"/>
</dbReference>
<evidence type="ECO:0000256" key="5">
    <source>
        <dbReference type="RuleBase" id="RU000589"/>
    </source>
</evidence>
<dbReference type="PROSITE" id="PS00503">
    <property type="entry name" value="PECTINESTERASE_2"/>
    <property type="match status" value="1"/>
</dbReference>
<proteinExistence type="inferred from homology"/>
<dbReference type="InterPro" id="IPR000070">
    <property type="entry name" value="Pectinesterase_cat"/>
</dbReference>
<dbReference type="EC" id="3.1.1.11" evidence="5"/>
<keyword evidence="5" id="KW-0732">Signal</keyword>
<feature type="signal peptide" evidence="5">
    <location>
        <begin position="1"/>
        <end position="25"/>
    </location>
</feature>
<dbReference type="EMBL" id="FNFO01000009">
    <property type="protein sequence ID" value="SDL97330.1"/>
    <property type="molecule type" value="Genomic_DNA"/>
</dbReference>
<dbReference type="GO" id="GO:0030599">
    <property type="term" value="F:pectinesterase activity"/>
    <property type="evidence" value="ECO:0007669"/>
    <property type="project" value="UniProtKB-UniRule"/>
</dbReference>
<dbReference type="AlphaFoldDB" id="A0A1G9PEW8"/>
<evidence type="ECO:0000256" key="2">
    <source>
        <dbReference type="ARBA" id="ARBA00022801"/>
    </source>
</evidence>
<protein>
    <recommendedName>
        <fullName evidence="5">Pectinesterase</fullName>
        <ecNumber evidence="5">3.1.1.11</ecNumber>
    </recommendedName>
</protein>
<dbReference type="Gene3D" id="2.160.20.10">
    <property type="entry name" value="Single-stranded right-handed beta-helix, Pectin lyase-like"/>
    <property type="match status" value="1"/>
</dbReference>
<keyword evidence="8" id="KW-1185">Reference proteome</keyword>
<name>A0A1G9PEW8_9BACT</name>
<dbReference type="RefSeq" id="WP_089685721.1">
    <property type="nucleotide sequence ID" value="NZ_FNFO01000009.1"/>
</dbReference>
<gene>
    <name evidence="7" type="ORF">SAMN05421823_109174</name>
</gene>
<dbReference type="GO" id="GO:0009279">
    <property type="term" value="C:cell outer membrane"/>
    <property type="evidence" value="ECO:0007669"/>
    <property type="project" value="TreeGrafter"/>
</dbReference>
<keyword evidence="3 5" id="KW-0063">Aspartyl esterase</keyword>
<sequence length="327" mass="36913">MLYNRLFLVCAISFWIACFTVPASAQNPGYQTEFTVAQDGSGDFTRIQEAIDATKAFPDEPITIRLKKGVYKEKVRVYSWNTKLSLIGEDRENTVITYDDYFDKINLGRNSTFHTYTLQVEANDFRLENVTVENTAGPVGQAVALHVEGDRCVFVNCAFKGNQDTVYLAGERSRDYFRNCYIDGTTDFIFGEATAWFEACEIRAKSDSYITAASTVEGRPYGFVFHECDITAAPDVKQVYLGRPWRQFARTVFLECNLQAPIAPEGWKAWSNKDDKQTTFYAEYASQGPGAQPKQRIAWSHQLSKADAAAYTPEKILEGWMPEAAKP</sequence>
<dbReference type="Pfam" id="PF01095">
    <property type="entry name" value="Pectinesterase"/>
    <property type="match status" value="1"/>
</dbReference>
<evidence type="ECO:0000256" key="1">
    <source>
        <dbReference type="ARBA" id="ARBA00008891"/>
    </source>
</evidence>
<evidence type="ECO:0000256" key="3">
    <source>
        <dbReference type="ARBA" id="ARBA00023085"/>
    </source>
</evidence>
<evidence type="ECO:0000313" key="7">
    <source>
        <dbReference type="EMBL" id="SDL97330.1"/>
    </source>
</evidence>
<evidence type="ECO:0000256" key="4">
    <source>
        <dbReference type="PROSITE-ProRule" id="PRU10040"/>
    </source>
</evidence>
<dbReference type="UniPathway" id="UPA00545">
    <property type="reaction ID" value="UER00823"/>
</dbReference>
<comment type="catalytic activity">
    <reaction evidence="5">
        <text>[(1-&gt;4)-alpha-D-galacturonosyl methyl ester](n) + n H2O = [(1-&gt;4)-alpha-D-galacturonosyl](n) + n methanol + n H(+)</text>
        <dbReference type="Rhea" id="RHEA:22380"/>
        <dbReference type="Rhea" id="RHEA-COMP:14570"/>
        <dbReference type="Rhea" id="RHEA-COMP:14573"/>
        <dbReference type="ChEBI" id="CHEBI:15377"/>
        <dbReference type="ChEBI" id="CHEBI:15378"/>
        <dbReference type="ChEBI" id="CHEBI:17790"/>
        <dbReference type="ChEBI" id="CHEBI:140522"/>
        <dbReference type="ChEBI" id="CHEBI:140523"/>
        <dbReference type="EC" id="3.1.1.11"/>
    </reaction>
</comment>
<dbReference type="GO" id="GO:0042545">
    <property type="term" value="P:cell wall modification"/>
    <property type="evidence" value="ECO:0007669"/>
    <property type="project" value="UniProtKB-UniRule"/>
</dbReference>
<keyword evidence="2 5" id="KW-0378">Hydrolase</keyword>
<evidence type="ECO:0000259" key="6">
    <source>
        <dbReference type="Pfam" id="PF01095"/>
    </source>
</evidence>
<dbReference type="InterPro" id="IPR011050">
    <property type="entry name" value="Pectin_lyase_fold/virulence"/>
</dbReference>
<dbReference type="SUPFAM" id="SSF51126">
    <property type="entry name" value="Pectin lyase-like"/>
    <property type="match status" value="1"/>
</dbReference>